<organism evidence="1 2">
    <name type="scientific">Actinocorallia herbida</name>
    <dbReference type="NCBI Taxonomy" id="58109"/>
    <lineage>
        <taxon>Bacteria</taxon>
        <taxon>Bacillati</taxon>
        <taxon>Actinomycetota</taxon>
        <taxon>Actinomycetes</taxon>
        <taxon>Streptosporangiales</taxon>
        <taxon>Thermomonosporaceae</taxon>
        <taxon>Actinocorallia</taxon>
    </lineage>
</organism>
<accession>A0A3N1CQY8</accession>
<dbReference type="RefSeq" id="WP_123663095.1">
    <property type="nucleotide sequence ID" value="NZ_RJKE01000001.1"/>
</dbReference>
<sequence>MVRLERAVRGKLGLERGERVLAVAGTRGGSHVVVSRFALFVPDGEGGFQRVPWERVLRASWNGEWLHVWGDDGEHHIRLTEPGSVPELVQERVTSTVVVTRYFAFGDDGGVRVVGRKATHGKPSPAPDGLLWSLVYDDDLDATDPGVKNKAEQLLLAVRREIGL</sequence>
<keyword evidence="2" id="KW-1185">Reference proteome</keyword>
<evidence type="ECO:0000313" key="2">
    <source>
        <dbReference type="Proteomes" id="UP000272400"/>
    </source>
</evidence>
<evidence type="ECO:0000313" key="1">
    <source>
        <dbReference type="EMBL" id="ROO83723.1"/>
    </source>
</evidence>
<proteinExistence type="predicted"/>
<dbReference type="EMBL" id="RJKE01000001">
    <property type="protein sequence ID" value="ROO83723.1"/>
    <property type="molecule type" value="Genomic_DNA"/>
</dbReference>
<dbReference type="Proteomes" id="UP000272400">
    <property type="component" value="Unassembled WGS sequence"/>
</dbReference>
<dbReference type="AlphaFoldDB" id="A0A3N1CQY8"/>
<dbReference type="OrthoDB" id="5144898at2"/>
<comment type="caution">
    <text evidence="1">The sequence shown here is derived from an EMBL/GenBank/DDBJ whole genome shotgun (WGS) entry which is preliminary data.</text>
</comment>
<gene>
    <name evidence="1" type="ORF">EDD29_1230</name>
</gene>
<evidence type="ECO:0008006" key="3">
    <source>
        <dbReference type="Google" id="ProtNLM"/>
    </source>
</evidence>
<name>A0A3N1CQY8_9ACTN</name>
<protein>
    <recommendedName>
        <fullName evidence="3">PH (Pleckstrin Homology) domain-containing protein</fullName>
    </recommendedName>
</protein>
<reference evidence="1 2" key="1">
    <citation type="submission" date="2018-11" db="EMBL/GenBank/DDBJ databases">
        <title>Sequencing the genomes of 1000 actinobacteria strains.</title>
        <authorList>
            <person name="Klenk H.-P."/>
        </authorList>
    </citation>
    <scope>NUCLEOTIDE SEQUENCE [LARGE SCALE GENOMIC DNA]</scope>
    <source>
        <strain evidence="1 2">DSM 44254</strain>
    </source>
</reference>